<dbReference type="KEGG" id="hir:HETIRDRAFT_420743"/>
<name>W4JXW8_HETIT</name>
<keyword evidence="2" id="KW-1185">Reference proteome</keyword>
<dbReference type="Proteomes" id="UP000030671">
    <property type="component" value="Unassembled WGS sequence"/>
</dbReference>
<evidence type="ECO:0000313" key="2">
    <source>
        <dbReference type="Proteomes" id="UP000030671"/>
    </source>
</evidence>
<dbReference type="InParanoid" id="W4JXW8"/>
<gene>
    <name evidence="1" type="ORF">HETIRDRAFT_420743</name>
</gene>
<protein>
    <submittedName>
        <fullName evidence="1">Uncharacterized protein</fullName>
    </submittedName>
</protein>
<accession>W4JXW8</accession>
<dbReference type="HOGENOM" id="CLU_2038372_0_0_1"/>
<dbReference type="EMBL" id="KI925462">
    <property type="protein sequence ID" value="ETW77935.1"/>
    <property type="molecule type" value="Genomic_DNA"/>
</dbReference>
<reference evidence="1 2" key="1">
    <citation type="journal article" date="2012" name="New Phytol.">
        <title>Insight into trade-off between wood decay and parasitism from the genome of a fungal forest pathogen.</title>
        <authorList>
            <person name="Olson A."/>
            <person name="Aerts A."/>
            <person name="Asiegbu F."/>
            <person name="Belbahri L."/>
            <person name="Bouzid O."/>
            <person name="Broberg A."/>
            <person name="Canback B."/>
            <person name="Coutinho P.M."/>
            <person name="Cullen D."/>
            <person name="Dalman K."/>
            <person name="Deflorio G."/>
            <person name="van Diepen L.T."/>
            <person name="Dunand C."/>
            <person name="Duplessis S."/>
            <person name="Durling M."/>
            <person name="Gonthier P."/>
            <person name="Grimwood J."/>
            <person name="Fossdal C.G."/>
            <person name="Hansson D."/>
            <person name="Henrissat B."/>
            <person name="Hietala A."/>
            <person name="Himmelstrand K."/>
            <person name="Hoffmeister D."/>
            <person name="Hogberg N."/>
            <person name="James T.Y."/>
            <person name="Karlsson M."/>
            <person name="Kohler A."/>
            <person name="Kues U."/>
            <person name="Lee Y.H."/>
            <person name="Lin Y.C."/>
            <person name="Lind M."/>
            <person name="Lindquist E."/>
            <person name="Lombard V."/>
            <person name="Lucas S."/>
            <person name="Lunden K."/>
            <person name="Morin E."/>
            <person name="Murat C."/>
            <person name="Park J."/>
            <person name="Raffaello T."/>
            <person name="Rouze P."/>
            <person name="Salamov A."/>
            <person name="Schmutz J."/>
            <person name="Solheim H."/>
            <person name="Stahlberg J."/>
            <person name="Velez H."/>
            <person name="de Vries R.P."/>
            <person name="Wiebenga A."/>
            <person name="Woodward S."/>
            <person name="Yakovlev I."/>
            <person name="Garbelotto M."/>
            <person name="Martin F."/>
            <person name="Grigoriev I.V."/>
            <person name="Stenlid J."/>
        </authorList>
    </citation>
    <scope>NUCLEOTIDE SEQUENCE [LARGE SCALE GENOMIC DNA]</scope>
    <source>
        <strain evidence="1 2">TC 32-1</strain>
    </source>
</reference>
<evidence type="ECO:0000313" key="1">
    <source>
        <dbReference type="EMBL" id="ETW77935.1"/>
    </source>
</evidence>
<dbReference type="OrthoDB" id="2972750at2759"/>
<dbReference type="AlphaFoldDB" id="W4JXW8"/>
<sequence length="121" mass="13482">MIERSMVAEDAQASKFIWPKKHAEYVEKSAEIQALQSPRRHLQVAVVLAMPSPLHMKAGPRDALHVRRSDDDPHEFERTLEYAIGLVNVPWSSGDVGREASISGRSTSKLVISDPSTLVYC</sequence>
<dbReference type="RefSeq" id="XP_009549949.1">
    <property type="nucleotide sequence ID" value="XM_009551654.1"/>
</dbReference>
<proteinExistence type="predicted"/>
<dbReference type="GeneID" id="20673671"/>
<organism evidence="1 2">
    <name type="scientific">Heterobasidion irregulare (strain TC 32-1)</name>
    <dbReference type="NCBI Taxonomy" id="747525"/>
    <lineage>
        <taxon>Eukaryota</taxon>
        <taxon>Fungi</taxon>
        <taxon>Dikarya</taxon>
        <taxon>Basidiomycota</taxon>
        <taxon>Agaricomycotina</taxon>
        <taxon>Agaricomycetes</taxon>
        <taxon>Russulales</taxon>
        <taxon>Bondarzewiaceae</taxon>
        <taxon>Heterobasidion</taxon>
        <taxon>Heterobasidion annosum species complex</taxon>
    </lineage>
</organism>